<keyword evidence="3" id="KW-1185">Reference proteome</keyword>
<dbReference type="OrthoDB" id="2688393at2759"/>
<feature type="region of interest" description="Disordered" evidence="1">
    <location>
        <begin position="33"/>
        <end position="57"/>
    </location>
</feature>
<proteinExistence type="predicted"/>
<dbReference type="EMBL" id="MU154948">
    <property type="protein sequence ID" value="KAF9486758.1"/>
    <property type="molecule type" value="Genomic_DNA"/>
</dbReference>
<evidence type="ECO:0000256" key="1">
    <source>
        <dbReference type="SAM" id="MobiDB-lite"/>
    </source>
</evidence>
<dbReference type="Pfam" id="PF18759">
    <property type="entry name" value="Plavaka"/>
    <property type="match status" value="1"/>
</dbReference>
<gene>
    <name evidence="2" type="ORF">BDN71DRAFT_1437349</name>
</gene>
<reference evidence="2" key="1">
    <citation type="submission" date="2020-11" db="EMBL/GenBank/DDBJ databases">
        <authorList>
            <consortium name="DOE Joint Genome Institute"/>
            <person name="Ahrendt S."/>
            <person name="Riley R."/>
            <person name="Andreopoulos W."/>
            <person name="Labutti K."/>
            <person name="Pangilinan J."/>
            <person name="Ruiz-Duenas F.J."/>
            <person name="Barrasa J.M."/>
            <person name="Sanchez-Garcia M."/>
            <person name="Camarero S."/>
            <person name="Miyauchi S."/>
            <person name="Serrano A."/>
            <person name="Linde D."/>
            <person name="Babiker R."/>
            <person name="Drula E."/>
            <person name="Ayuso-Fernandez I."/>
            <person name="Pacheco R."/>
            <person name="Padilla G."/>
            <person name="Ferreira P."/>
            <person name="Barriuso J."/>
            <person name="Kellner H."/>
            <person name="Castanera R."/>
            <person name="Alfaro M."/>
            <person name="Ramirez L."/>
            <person name="Pisabarro A.G."/>
            <person name="Kuo A."/>
            <person name="Tritt A."/>
            <person name="Lipzen A."/>
            <person name="He G."/>
            <person name="Yan M."/>
            <person name="Ng V."/>
            <person name="Cullen D."/>
            <person name="Martin F."/>
            <person name="Rosso M.-N."/>
            <person name="Henrissat B."/>
            <person name="Hibbett D."/>
            <person name="Martinez A.T."/>
            <person name="Grigoriev I.V."/>
        </authorList>
    </citation>
    <scope>NUCLEOTIDE SEQUENCE</scope>
    <source>
        <strain evidence="2">ATCC 90797</strain>
    </source>
</reference>
<feature type="compositionally biased region" description="Basic and acidic residues" evidence="1">
    <location>
        <begin position="33"/>
        <end position="42"/>
    </location>
</feature>
<comment type="caution">
    <text evidence="2">The sequence shown here is derived from an EMBL/GenBank/DDBJ whole genome shotgun (WGS) entry which is preliminary data.</text>
</comment>
<accession>A0A9P6D8K6</accession>
<sequence length="307" mass="35096">MICQHSLAVYTSPAIQDRLRNVKSPMLDCEMASRDEGDERGPGMEAEGSANDEAPLPTCPNILRGDEILGLFENNAEWQLARWLMKNVGHNQADEFLKLPIISQGANPSYCNKKKFIDKVDSLPSVIEWELEEFTLMGDLKLIGNPLFEYLMRYAPKQVYKDSQATSEVHSEMWTGKFEVFSEVAKKFMCYHTFHQCMSAVLASLEAAEWEGVKMVCADAFVHWIWPVFADYVANYPEQCLVTCCMENRCPICKVQPDKRGSHEAFHPQRKREMAVLLFKHELNTLSPEDKKEFSDLGLLLGQHYTL</sequence>
<dbReference type="AlphaFoldDB" id="A0A9P6D8K6"/>
<dbReference type="InterPro" id="IPR041078">
    <property type="entry name" value="Plavaka"/>
</dbReference>
<evidence type="ECO:0000313" key="3">
    <source>
        <dbReference type="Proteomes" id="UP000807025"/>
    </source>
</evidence>
<dbReference type="Proteomes" id="UP000807025">
    <property type="component" value="Unassembled WGS sequence"/>
</dbReference>
<evidence type="ECO:0000313" key="2">
    <source>
        <dbReference type="EMBL" id="KAF9486758.1"/>
    </source>
</evidence>
<protein>
    <submittedName>
        <fullName evidence="2">Uncharacterized protein</fullName>
    </submittedName>
</protein>
<name>A0A9P6D8K6_PLEER</name>
<organism evidence="2 3">
    <name type="scientific">Pleurotus eryngii</name>
    <name type="common">Boletus of the steppes</name>
    <dbReference type="NCBI Taxonomy" id="5323"/>
    <lineage>
        <taxon>Eukaryota</taxon>
        <taxon>Fungi</taxon>
        <taxon>Dikarya</taxon>
        <taxon>Basidiomycota</taxon>
        <taxon>Agaricomycotina</taxon>
        <taxon>Agaricomycetes</taxon>
        <taxon>Agaricomycetidae</taxon>
        <taxon>Agaricales</taxon>
        <taxon>Pleurotineae</taxon>
        <taxon>Pleurotaceae</taxon>
        <taxon>Pleurotus</taxon>
    </lineage>
</organism>